<organism evidence="2 3">
    <name type="scientific">Botrytis deweyae</name>
    <dbReference type="NCBI Taxonomy" id="2478750"/>
    <lineage>
        <taxon>Eukaryota</taxon>
        <taxon>Fungi</taxon>
        <taxon>Dikarya</taxon>
        <taxon>Ascomycota</taxon>
        <taxon>Pezizomycotina</taxon>
        <taxon>Leotiomycetes</taxon>
        <taxon>Helotiales</taxon>
        <taxon>Sclerotiniaceae</taxon>
        <taxon>Botrytis</taxon>
    </lineage>
</organism>
<evidence type="ECO:0000313" key="2">
    <source>
        <dbReference type="EMBL" id="KAF7929265.1"/>
    </source>
</evidence>
<evidence type="ECO:0000256" key="1">
    <source>
        <dbReference type="SAM" id="MobiDB-lite"/>
    </source>
</evidence>
<dbReference type="Proteomes" id="UP000783213">
    <property type="component" value="Unassembled WGS sequence"/>
</dbReference>
<name>A0ABQ7IN86_9HELO</name>
<reference evidence="2 3" key="1">
    <citation type="journal article" date="2020" name="Genome Biol. Evol.">
        <title>Comparative genomics of Sclerotiniaceae.</title>
        <authorList>
            <person name="Valero Jimenez C.A."/>
            <person name="Steentjes M."/>
            <person name="Scholten O.E."/>
            <person name="Van Kan J.A.L."/>
        </authorList>
    </citation>
    <scope>NUCLEOTIDE SEQUENCE [LARGE SCALE GENOMIC DNA]</scope>
    <source>
        <strain evidence="2 3">B1</strain>
    </source>
</reference>
<dbReference type="RefSeq" id="XP_038810647.1">
    <property type="nucleotide sequence ID" value="XM_038952805.1"/>
</dbReference>
<comment type="caution">
    <text evidence="2">The sequence shown here is derived from an EMBL/GenBank/DDBJ whole genome shotgun (WGS) entry which is preliminary data.</text>
</comment>
<proteinExistence type="predicted"/>
<sequence>MKTSQIGTSVCNKGTTATVKQLVHQLPNYQASNSEYPGYRTDLPGPYRLDSTLLASPSLPSQKVERAEEEKRDDTVNRLKKS</sequence>
<feature type="region of interest" description="Disordered" evidence="1">
    <location>
        <begin position="31"/>
        <end position="82"/>
    </location>
</feature>
<keyword evidence="3" id="KW-1185">Reference proteome</keyword>
<dbReference type="EMBL" id="RCSX01000010">
    <property type="protein sequence ID" value="KAF7929265.1"/>
    <property type="molecule type" value="Genomic_DNA"/>
</dbReference>
<protein>
    <submittedName>
        <fullName evidence="2">Uncharacterized protein</fullName>
    </submittedName>
</protein>
<dbReference type="GeneID" id="62231958"/>
<accession>A0ABQ7IN86</accession>
<feature type="compositionally biased region" description="Basic and acidic residues" evidence="1">
    <location>
        <begin position="63"/>
        <end position="82"/>
    </location>
</feature>
<gene>
    <name evidence="2" type="ORF">EAE98_005184</name>
</gene>
<evidence type="ECO:0000313" key="3">
    <source>
        <dbReference type="Proteomes" id="UP000783213"/>
    </source>
</evidence>